<evidence type="ECO:0000313" key="1">
    <source>
        <dbReference type="EMBL" id="KAF2206203.1"/>
    </source>
</evidence>
<protein>
    <submittedName>
        <fullName evidence="1">Uncharacterized protein</fullName>
    </submittedName>
</protein>
<organism evidence="1 2">
    <name type="scientific">Cercospora zeae-maydis SCOH1-5</name>
    <dbReference type="NCBI Taxonomy" id="717836"/>
    <lineage>
        <taxon>Eukaryota</taxon>
        <taxon>Fungi</taxon>
        <taxon>Dikarya</taxon>
        <taxon>Ascomycota</taxon>
        <taxon>Pezizomycotina</taxon>
        <taxon>Dothideomycetes</taxon>
        <taxon>Dothideomycetidae</taxon>
        <taxon>Mycosphaerellales</taxon>
        <taxon>Mycosphaerellaceae</taxon>
        <taxon>Cercospora</taxon>
    </lineage>
</organism>
<gene>
    <name evidence="1" type="ORF">CERZMDRAFT_103661</name>
</gene>
<reference evidence="1" key="1">
    <citation type="journal article" date="2020" name="Stud. Mycol.">
        <title>101 Dothideomycetes genomes: a test case for predicting lifestyles and emergence of pathogens.</title>
        <authorList>
            <person name="Haridas S."/>
            <person name="Albert R."/>
            <person name="Binder M."/>
            <person name="Bloem J."/>
            <person name="Labutti K."/>
            <person name="Salamov A."/>
            <person name="Andreopoulos B."/>
            <person name="Baker S."/>
            <person name="Barry K."/>
            <person name="Bills G."/>
            <person name="Bluhm B."/>
            <person name="Cannon C."/>
            <person name="Castanera R."/>
            <person name="Culley D."/>
            <person name="Daum C."/>
            <person name="Ezra D."/>
            <person name="Gonzalez J."/>
            <person name="Henrissat B."/>
            <person name="Kuo A."/>
            <person name="Liang C."/>
            <person name="Lipzen A."/>
            <person name="Lutzoni F."/>
            <person name="Magnuson J."/>
            <person name="Mondo S."/>
            <person name="Nolan M."/>
            <person name="Ohm R."/>
            <person name="Pangilinan J."/>
            <person name="Park H.-J."/>
            <person name="Ramirez L."/>
            <person name="Alfaro M."/>
            <person name="Sun H."/>
            <person name="Tritt A."/>
            <person name="Yoshinaga Y."/>
            <person name="Zwiers L.-H."/>
            <person name="Turgeon B."/>
            <person name="Goodwin S."/>
            <person name="Spatafora J."/>
            <person name="Crous P."/>
            <person name="Grigoriev I."/>
        </authorList>
    </citation>
    <scope>NUCLEOTIDE SEQUENCE</scope>
    <source>
        <strain evidence="1">SCOH1-5</strain>
    </source>
</reference>
<dbReference type="EMBL" id="ML992746">
    <property type="protein sequence ID" value="KAF2206203.1"/>
    <property type="molecule type" value="Genomic_DNA"/>
</dbReference>
<accession>A0A6A6EYG0</accession>
<dbReference type="Proteomes" id="UP000799539">
    <property type="component" value="Unassembled WGS sequence"/>
</dbReference>
<keyword evidence="2" id="KW-1185">Reference proteome</keyword>
<sequence>MEGDAGRISWLLITSTQRELFSKIRYRYSGVPNSSSPCPPICFETTHNQRSSYGDSTQGDGLCLYARSSTL</sequence>
<name>A0A6A6EYG0_9PEZI</name>
<proteinExistence type="predicted"/>
<dbReference type="AlphaFoldDB" id="A0A6A6EYG0"/>
<evidence type="ECO:0000313" key="2">
    <source>
        <dbReference type="Proteomes" id="UP000799539"/>
    </source>
</evidence>